<feature type="transmembrane region" description="Helical" evidence="7">
    <location>
        <begin position="85"/>
        <end position="102"/>
    </location>
</feature>
<dbReference type="InterPro" id="IPR013783">
    <property type="entry name" value="Ig-like_fold"/>
</dbReference>
<dbReference type="EMBL" id="BMZC01000001">
    <property type="protein sequence ID" value="GGZ48248.1"/>
    <property type="molecule type" value="Genomic_DNA"/>
</dbReference>
<keyword evidence="7" id="KW-0472">Membrane</keyword>
<evidence type="ECO:0000256" key="5">
    <source>
        <dbReference type="ARBA" id="ARBA00023004"/>
    </source>
</evidence>
<organism evidence="9 10">
    <name type="scientific">Paraglaciecola chathamensis</name>
    <dbReference type="NCBI Taxonomy" id="368405"/>
    <lineage>
        <taxon>Bacteria</taxon>
        <taxon>Pseudomonadati</taxon>
        <taxon>Pseudomonadota</taxon>
        <taxon>Gammaproteobacteria</taxon>
        <taxon>Alteromonadales</taxon>
        <taxon>Alteromonadaceae</taxon>
        <taxon>Paraglaciecola</taxon>
    </lineage>
</organism>
<keyword evidence="4" id="KW-0249">Electron transport</keyword>
<dbReference type="InterPro" id="IPR017900">
    <property type="entry name" value="4Fe4S_Fe_S_CS"/>
</dbReference>
<feature type="transmembrane region" description="Helical" evidence="7">
    <location>
        <begin position="41"/>
        <end position="58"/>
    </location>
</feature>
<keyword evidence="3" id="KW-0479">Metal-binding</keyword>
<dbReference type="GO" id="GO:0005886">
    <property type="term" value="C:plasma membrane"/>
    <property type="evidence" value="ECO:0007669"/>
    <property type="project" value="TreeGrafter"/>
</dbReference>
<dbReference type="InterPro" id="IPR017896">
    <property type="entry name" value="4Fe4S_Fe-S-bd"/>
</dbReference>
<dbReference type="PROSITE" id="PS51379">
    <property type="entry name" value="4FE4S_FER_2"/>
    <property type="match status" value="1"/>
</dbReference>
<dbReference type="InterPro" id="IPR009051">
    <property type="entry name" value="Helical_ferredxn"/>
</dbReference>
<keyword evidence="2" id="KW-0004">4Fe-4S</keyword>
<keyword evidence="7" id="KW-1133">Transmembrane helix</keyword>
<evidence type="ECO:0000256" key="1">
    <source>
        <dbReference type="ARBA" id="ARBA00022448"/>
    </source>
</evidence>
<dbReference type="Gene3D" id="1.10.1060.10">
    <property type="entry name" value="Alpha-helical ferredoxin"/>
    <property type="match status" value="1"/>
</dbReference>
<evidence type="ECO:0000256" key="6">
    <source>
        <dbReference type="ARBA" id="ARBA00023014"/>
    </source>
</evidence>
<dbReference type="Proteomes" id="UP000622604">
    <property type="component" value="Unassembled WGS sequence"/>
</dbReference>
<dbReference type="InterPro" id="IPR014116">
    <property type="entry name" value="Cyt_c_oxidase_cbb3_FixG"/>
</dbReference>
<dbReference type="InterPro" id="IPR051684">
    <property type="entry name" value="Electron_Trans/Redox"/>
</dbReference>
<gene>
    <name evidence="9" type="ORF">GCM10011274_02550</name>
</gene>
<evidence type="ECO:0000256" key="3">
    <source>
        <dbReference type="ARBA" id="ARBA00022723"/>
    </source>
</evidence>
<name>A0A8H9M1W7_9ALTE</name>
<dbReference type="InterPro" id="IPR032879">
    <property type="entry name" value="FixG_C"/>
</dbReference>
<evidence type="ECO:0000256" key="7">
    <source>
        <dbReference type="SAM" id="Phobius"/>
    </source>
</evidence>
<dbReference type="NCBIfam" id="TIGR02745">
    <property type="entry name" value="ccoG_rdxA_fixG"/>
    <property type="match status" value="1"/>
</dbReference>
<feature type="domain" description="4Fe-4S ferredoxin-type" evidence="8">
    <location>
        <begin position="256"/>
        <end position="284"/>
    </location>
</feature>
<dbReference type="Pfam" id="PF12801">
    <property type="entry name" value="Fer4_5"/>
    <property type="match status" value="1"/>
</dbReference>
<evidence type="ECO:0000313" key="9">
    <source>
        <dbReference type="EMBL" id="GGZ48248.1"/>
    </source>
</evidence>
<dbReference type="PROSITE" id="PS00198">
    <property type="entry name" value="4FE4S_FER_1"/>
    <property type="match status" value="1"/>
</dbReference>
<keyword evidence="7" id="KW-0812">Transmembrane</keyword>
<keyword evidence="1" id="KW-0813">Transport</keyword>
<evidence type="ECO:0000313" key="10">
    <source>
        <dbReference type="Proteomes" id="UP000622604"/>
    </source>
</evidence>
<dbReference type="SUPFAM" id="SSF54862">
    <property type="entry name" value="4Fe-4S ferredoxins"/>
    <property type="match status" value="1"/>
</dbReference>
<sequence>METPVSQPLTSKQSVIFQTSQLDGKIYIREQKGYFQRIRRYLSWVLVSGFILLPWVQYHGQQAILFNIAEQKLTLFGITLFPQDMFIFSLIFILAAFLLFYITRLYGRVWCGYTCPQTIWMLMFNWVERRVEGSYRQSQALDKAEIGPTKILKKTVKHGIWLSISLLTALVFMSYFVPVSQLYSSVFTFQASAVVQGWVYFFAACTYINGGWIKEKMCLHICPYARFQSVMFNNSTSLMTYDHTRGENRGPRKIKAQKSTELGDCVDCGLCVDVCPVGIDIRQGLQYECINCGLCADACNDVMQKFNYPQGLIKYTAKHVIKRQWSAHLGYGLASLLCFFFIAAWVYQRDNFDVSIIRDRQALYRINTQGQVENTFVLKIINKTQQVQHYSINIEDSQNFTIHGQFEYAVLPAEQTINHITVVAQHAPEELKTLITFSVIDKQNAEVIEKSSSFFSAKDTW</sequence>
<dbReference type="GO" id="GO:0051539">
    <property type="term" value="F:4 iron, 4 sulfur cluster binding"/>
    <property type="evidence" value="ECO:0007669"/>
    <property type="project" value="UniProtKB-KW"/>
</dbReference>
<evidence type="ECO:0000256" key="4">
    <source>
        <dbReference type="ARBA" id="ARBA00022982"/>
    </source>
</evidence>
<dbReference type="Pfam" id="PF11614">
    <property type="entry name" value="FixG_C"/>
    <property type="match status" value="1"/>
</dbReference>
<dbReference type="AlphaFoldDB" id="A0A8H9M1W7"/>
<dbReference type="PANTHER" id="PTHR30176">
    <property type="entry name" value="FERREDOXIN-TYPE PROTEIN NAPH"/>
    <property type="match status" value="1"/>
</dbReference>
<comment type="caution">
    <text evidence="9">The sequence shown here is derived from an EMBL/GenBank/DDBJ whole genome shotgun (WGS) entry which is preliminary data.</text>
</comment>
<reference evidence="9" key="2">
    <citation type="submission" date="2020-09" db="EMBL/GenBank/DDBJ databases">
        <authorList>
            <person name="Sun Q."/>
            <person name="Kim S."/>
        </authorList>
    </citation>
    <scope>NUCLEOTIDE SEQUENCE</scope>
    <source>
        <strain evidence="9">KCTC 32337</strain>
    </source>
</reference>
<dbReference type="Gene3D" id="2.60.40.10">
    <property type="entry name" value="Immunoglobulins"/>
    <property type="match status" value="1"/>
</dbReference>
<dbReference type="PANTHER" id="PTHR30176:SF3">
    <property type="entry name" value="FERREDOXIN-TYPE PROTEIN NAPH"/>
    <property type="match status" value="1"/>
</dbReference>
<evidence type="ECO:0000256" key="2">
    <source>
        <dbReference type="ARBA" id="ARBA00022485"/>
    </source>
</evidence>
<keyword evidence="6" id="KW-0411">Iron-sulfur</keyword>
<keyword evidence="5" id="KW-0408">Iron</keyword>
<accession>A0A8H9M1W7</accession>
<protein>
    <submittedName>
        <fullName evidence="9">Cytochrome c oxidase accessory protein CcoG</fullName>
    </submittedName>
</protein>
<feature type="transmembrane region" description="Helical" evidence="7">
    <location>
        <begin position="328"/>
        <end position="347"/>
    </location>
</feature>
<feature type="transmembrane region" description="Helical" evidence="7">
    <location>
        <begin position="159"/>
        <end position="177"/>
    </location>
</feature>
<proteinExistence type="predicted"/>
<feature type="transmembrane region" description="Helical" evidence="7">
    <location>
        <begin position="189"/>
        <end position="208"/>
    </location>
</feature>
<evidence type="ECO:0000259" key="8">
    <source>
        <dbReference type="PROSITE" id="PS51379"/>
    </source>
</evidence>
<reference evidence="9" key="1">
    <citation type="journal article" date="2014" name="Int. J. Syst. Evol. Microbiol.">
        <title>Complete genome sequence of Corynebacterium casei LMG S-19264T (=DSM 44701T), isolated from a smear-ripened cheese.</title>
        <authorList>
            <consortium name="US DOE Joint Genome Institute (JGI-PGF)"/>
            <person name="Walter F."/>
            <person name="Albersmeier A."/>
            <person name="Kalinowski J."/>
            <person name="Ruckert C."/>
        </authorList>
    </citation>
    <scope>NUCLEOTIDE SEQUENCE</scope>
    <source>
        <strain evidence="9">KCTC 32337</strain>
    </source>
</reference>
<dbReference type="GO" id="GO:0046872">
    <property type="term" value="F:metal ion binding"/>
    <property type="evidence" value="ECO:0007669"/>
    <property type="project" value="UniProtKB-KW"/>
</dbReference>
<dbReference type="Pfam" id="PF13746">
    <property type="entry name" value="Fer4_18"/>
    <property type="match status" value="1"/>
</dbReference>